<dbReference type="RefSeq" id="WP_156403129.1">
    <property type="nucleotide sequence ID" value="NZ_AZCX01000001.1"/>
</dbReference>
<feature type="transmembrane region" description="Helical" evidence="8">
    <location>
        <begin position="330"/>
        <end position="355"/>
    </location>
</feature>
<dbReference type="Proteomes" id="UP000050911">
    <property type="component" value="Unassembled WGS sequence"/>
</dbReference>
<evidence type="ECO:0000256" key="2">
    <source>
        <dbReference type="ARBA" id="ARBA00009773"/>
    </source>
</evidence>
<reference evidence="9 10" key="1">
    <citation type="journal article" date="2015" name="Genome Announc.">
        <title>Expanding the biotechnology potential of lactobacilli through comparative genomics of 213 strains and associated genera.</title>
        <authorList>
            <person name="Sun Z."/>
            <person name="Harris H.M."/>
            <person name="McCann A."/>
            <person name="Guo C."/>
            <person name="Argimon S."/>
            <person name="Zhang W."/>
            <person name="Yang X."/>
            <person name="Jeffery I.B."/>
            <person name="Cooney J.C."/>
            <person name="Kagawa T.F."/>
            <person name="Liu W."/>
            <person name="Song Y."/>
            <person name="Salvetti E."/>
            <person name="Wrobel A."/>
            <person name="Rasinkangas P."/>
            <person name="Parkhill J."/>
            <person name="Rea M.C."/>
            <person name="O'Sullivan O."/>
            <person name="Ritari J."/>
            <person name="Douillard F.P."/>
            <person name="Paul Ross R."/>
            <person name="Yang R."/>
            <person name="Briner A.E."/>
            <person name="Felis G.E."/>
            <person name="de Vos W.M."/>
            <person name="Barrangou R."/>
            <person name="Klaenhammer T.R."/>
            <person name="Caufield P.W."/>
            <person name="Cui Y."/>
            <person name="Zhang H."/>
            <person name="O'Toole P.W."/>
        </authorList>
    </citation>
    <scope>NUCLEOTIDE SEQUENCE [LARGE SCALE GENOMIC DNA]</scope>
    <source>
        <strain evidence="9 10">JCM 15530</strain>
    </source>
</reference>
<comment type="similarity">
    <text evidence="2">Belongs to the autoinducer-2 exporter (AI-2E) (TC 2.A.86) family.</text>
</comment>
<keyword evidence="10" id="KW-1185">Reference proteome</keyword>
<evidence type="ECO:0000256" key="8">
    <source>
        <dbReference type="SAM" id="Phobius"/>
    </source>
</evidence>
<feature type="transmembrane region" description="Helical" evidence="8">
    <location>
        <begin position="53"/>
        <end position="75"/>
    </location>
</feature>
<dbReference type="STRING" id="1302272.FC96_GL000490"/>
<evidence type="ECO:0000256" key="7">
    <source>
        <dbReference type="ARBA" id="ARBA00023136"/>
    </source>
</evidence>
<keyword evidence="3" id="KW-0813">Transport</keyword>
<dbReference type="GO" id="GO:0005886">
    <property type="term" value="C:plasma membrane"/>
    <property type="evidence" value="ECO:0007669"/>
    <property type="project" value="UniProtKB-SubCell"/>
</dbReference>
<evidence type="ECO:0000256" key="3">
    <source>
        <dbReference type="ARBA" id="ARBA00022448"/>
    </source>
</evidence>
<protein>
    <submittedName>
        <fullName evidence="9">Permease</fullName>
    </submittedName>
</protein>
<feature type="transmembrane region" description="Helical" evidence="8">
    <location>
        <begin position="179"/>
        <end position="201"/>
    </location>
</feature>
<dbReference type="OrthoDB" id="9793390at2"/>
<accession>A0A0R1HRW6</accession>
<evidence type="ECO:0000256" key="1">
    <source>
        <dbReference type="ARBA" id="ARBA00004651"/>
    </source>
</evidence>
<comment type="subcellular location">
    <subcellularLocation>
        <location evidence="1">Cell membrane</location>
        <topology evidence="1">Multi-pass membrane protein</topology>
    </subcellularLocation>
</comment>
<evidence type="ECO:0000256" key="6">
    <source>
        <dbReference type="ARBA" id="ARBA00022989"/>
    </source>
</evidence>
<comment type="caution">
    <text evidence="9">The sequence shown here is derived from an EMBL/GenBank/DDBJ whole genome shotgun (WGS) entry which is preliminary data.</text>
</comment>
<dbReference type="PATRIC" id="fig|1302272.5.peg.488"/>
<keyword evidence="7 8" id="KW-0472">Membrane</keyword>
<keyword evidence="5 8" id="KW-0812">Transmembrane</keyword>
<dbReference type="AlphaFoldDB" id="A0A0R1HRW6"/>
<evidence type="ECO:0000256" key="4">
    <source>
        <dbReference type="ARBA" id="ARBA00022475"/>
    </source>
</evidence>
<feature type="transmembrane region" description="Helical" evidence="8">
    <location>
        <begin position="21"/>
        <end position="41"/>
    </location>
</feature>
<keyword evidence="6 8" id="KW-1133">Transmembrane helix</keyword>
<keyword evidence="4" id="KW-1003">Cell membrane</keyword>
<sequence length="386" mass="42948">MILKQPRPKIRTWFTSWFLDNKVVVSLLVLLLILLNVLILSKLPGLWAPIQSLFDILGVPVIIAGVGYYLINPLVDWLQHRFNISRLVTITVVFVVIFGLIAWGIFSVIPVVQEQLTGLINNWPTYWHHTEQFVLQSLSGSEFDAIRHQLTDINDQVNNFFKSGGSNFVQTSLNSIGHVVSHVSTIAIAVITAPFVLFYLLKDGHQLPEYMVQFIPVRKRVSFLRILTDMNRQVSNYVRGQLTVAFFVAVIFAIGYGLIGMKFALLLGIASGLLNLIPYLGSFLAMVPAIVIGAFVSPVMLLKVLIVFVIEQTLEGRIISPLVLGNTLKIHPVTIIFILLASGKLFGIVGVILGIPGYAVLKVIGTEIFHWYQSQSQFEAPADSTK</sequence>
<dbReference type="InterPro" id="IPR002549">
    <property type="entry name" value="AI-2E-like"/>
</dbReference>
<organism evidence="9 10">
    <name type="scientific">Secundilactobacillus kimchicus JCM 15530</name>
    <dbReference type="NCBI Taxonomy" id="1302272"/>
    <lineage>
        <taxon>Bacteria</taxon>
        <taxon>Bacillati</taxon>
        <taxon>Bacillota</taxon>
        <taxon>Bacilli</taxon>
        <taxon>Lactobacillales</taxon>
        <taxon>Lactobacillaceae</taxon>
        <taxon>Secundilactobacillus</taxon>
    </lineage>
</organism>
<dbReference type="PANTHER" id="PTHR21716">
    <property type="entry name" value="TRANSMEMBRANE PROTEIN"/>
    <property type="match status" value="1"/>
</dbReference>
<evidence type="ECO:0000256" key="5">
    <source>
        <dbReference type="ARBA" id="ARBA00022692"/>
    </source>
</evidence>
<feature type="transmembrane region" description="Helical" evidence="8">
    <location>
        <begin position="263"/>
        <end position="280"/>
    </location>
</feature>
<feature type="transmembrane region" description="Helical" evidence="8">
    <location>
        <begin position="87"/>
        <end position="109"/>
    </location>
</feature>
<dbReference type="EMBL" id="AZCX01000001">
    <property type="protein sequence ID" value="KRK49557.1"/>
    <property type="molecule type" value="Genomic_DNA"/>
</dbReference>
<dbReference type="PANTHER" id="PTHR21716:SF53">
    <property type="entry name" value="PERMEASE PERM-RELATED"/>
    <property type="match status" value="1"/>
</dbReference>
<evidence type="ECO:0000313" key="10">
    <source>
        <dbReference type="Proteomes" id="UP000050911"/>
    </source>
</evidence>
<dbReference type="Pfam" id="PF01594">
    <property type="entry name" value="AI-2E_transport"/>
    <property type="match status" value="1"/>
</dbReference>
<name>A0A0R1HRW6_9LACO</name>
<proteinExistence type="inferred from homology"/>
<dbReference type="GO" id="GO:0055085">
    <property type="term" value="P:transmembrane transport"/>
    <property type="evidence" value="ECO:0007669"/>
    <property type="project" value="TreeGrafter"/>
</dbReference>
<feature type="transmembrane region" description="Helical" evidence="8">
    <location>
        <begin position="237"/>
        <end position="257"/>
    </location>
</feature>
<gene>
    <name evidence="9" type="ORF">FC96_GL000490</name>
</gene>
<feature type="transmembrane region" description="Helical" evidence="8">
    <location>
        <begin position="287"/>
        <end position="310"/>
    </location>
</feature>
<evidence type="ECO:0000313" key="9">
    <source>
        <dbReference type="EMBL" id="KRK49557.1"/>
    </source>
</evidence>